<sequence length="109" mass="12029">MKKSFTGYLNIERENARFENNMFSVLGSAYYSPSSGFNWDELRLQIKSDSIDLSPKTLNNWVVSQAASHGIIILNSEISQDGVKSKIKYLIAGSSMEGSTFGDLINVVG</sequence>
<proteinExistence type="predicted"/>
<name>A0AAV3EW47_ALIFS</name>
<evidence type="ECO:0000313" key="2">
    <source>
        <dbReference type="Proteomes" id="UP000004521"/>
    </source>
</evidence>
<accession>A0AAV3EW47</accession>
<reference evidence="1 2" key="1">
    <citation type="journal article" date="2012" name="J. Bacteriol.">
        <title>Draft Genome Sequence of Vibrio fischeri SR5, a Strain Isolated from the Light Organ of the Mediterranean Squid Sepiola robusta.</title>
        <authorList>
            <person name="Gyllborg M.C."/>
            <person name="Sahl J.W."/>
            <person name="Cronin D.C.III."/>
            <person name="Rasko D.A."/>
            <person name="Mandel M.J."/>
        </authorList>
    </citation>
    <scope>NUCLEOTIDE SEQUENCE [LARGE SCALE GENOMIC DNA]</scope>
    <source>
        <strain evidence="1 2">SR5</strain>
    </source>
</reference>
<protein>
    <submittedName>
        <fullName evidence="1">Uncharacterized protein</fullName>
    </submittedName>
</protein>
<dbReference type="AlphaFoldDB" id="A0AAV3EW47"/>
<dbReference type="Proteomes" id="UP000004521">
    <property type="component" value="Chromosome I"/>
</dbReference>
<organism evidence="1 2">
    <name type="scientific">Aliivibrio fischeri SR5</name>
    <dbReference type="NCBI Taxonomy" id="1088719"/>
    <lineage>
        <taxon>Bacteria</taxon>
        <taxon>Pseudomonadati</taxon>
        <taxon>Pseudomonadota</taxon>
        <taxon>Gammaproteobacteria</taxon>
        <taxon>Vibrionales</taxon>
        <taxon>Vibrionaceae</taxon>
        <taxon>Aliivibrio</taxon>
    </lineage>
</organism>
<evidence type="ECO:0000313" key="1">
    <source>
        <dbReference type="EMBL" id="EHN70914.1"/>
    </source>
</evidence>
<dbReference type="RefSeq" id="WP_005418051.1">
    <property type="nucleotide sequence ID" value="NZ_CM001400.1"/>
</dbReference>
<comment type="caution">
    <text evidence="1">The sequence shown here is derived from an EMBL/GenBank/DDBJ whole genome shotgun (WGS) entry which is preliminary data.</text>
</comment>
<gene>
    <name evidence="1" type="ORF">VFSR5_0694</name>
</gene>
<dbReference type="EMBL" id="AHIH01000003">
    <property type="protein sequence ID" value="EHN70914.1"/>
    <property type="molecule type" value="Genomic_DNA"/>
</dbReference>